<dbReference type="PROSITE" id="PS00237">
    <property type="entry name" value="G_PROTEIN_RECEP_F1_1"/>
    <property type="match status" value="1"/>
</dbReference>
<dbReference type="PROSITE" id="PS50262">
    <property type="entry name" value="G_PROTEIN_RECEP_F1_2"/>
    <property type="match status" value="1"/>
</dbReference>
<dbReference type="InterPro" id="IPR000276">
    <property type="entry name" value="GPCR_Rhodpsn"/>
</dbReference>
<dbReference type="PANTHER" id="PTHR24237:SF14">
    <property type="entry name" value="G-PROTEIN COUPLED RECEPTORS FAMILY 1 PROFILE DOMAIN-CONTAINING PROTEIN"/>
    <property type="match status" value="1"/>
</dbReference>
<reference evidence="16" key="1">
    <citation type="submission" date="2025-08" db="UniProtKB">
        <authorList>
            <consortium name="Ensembl"/>
        </authorList>
    </citation>
    <scope>IDENTIFICATION</scope>
</reference>
<dbReference type="GO" id="GO:0005886">
    <property type="term" value="C:plasma membrane"/>
    <property type="evidence" value="ECO:0007669"/>
    <property type="project" value="UniProtKB-SubCell"/>
</dbReference>
<evidence type="ECO:0000256" key="8">
    <source>
        <dbReference type="ARBA" id="ARBA00023170"/>
    </source>
</evidence>
<dbReference type="OrthoDB" id="10005568at2759"/>
<dbReference type="Gene3D" id="1.20.1070.10">
    <property type="entry name" value="Rhodopsin 7-helix transmembrane proteins"/>
    <property type="match status" value="1"/>
</dbReference>
<keyword evidence="3 13" id="KW-0812">Transmembrane</keyword>
<dbReference type="Pfam" id="PF00001">
    <property type="entry name" value="7tm_1"/>
    <property type="match status" value="1"/>
</dbReference>
<accession>A0A8C5Q7Y0</accession>
<comment type="similarity">
    <text evidence="13">Belongs to the G-protein coupled receptor 1 family.</text>
</comment>
<dbReference type="Proteomes" id="UP000694569">
    <property type="component" value="Unplaced"/>
</dbReference>
<name>A0A8C5Q7Y0_9ANUR</name>
<evidence type="ECO:0000256" key="10">
    <source>
        <dbReference type="ARBA" id="ARBA00023224"/>
    </source>
</evidence>
<evidence type="ECO:0000313" key="17">
    <source>
        <dbReference type="Proteomes" id="UP000694569"/>
    </source>
</evidence>
<feature type="transmembrane region" description="Helical" evidence="14">
    <location>
        <begin position="110"/>
        <end position="131"/>
    </location>
</feature>
<feature type="transmembrane region" description="Helical" evidence="14">
    <location>
        <begin position="77"/>
        <end position="98"/>
    </location>
</feature>
<evidence type="ECO:0000256" key="2">
    <source>
        <dbReference type="ARBA" id="ARBA00022475"/>
    </source>
</evidence>
<keyword evidence="5 13" id="KW-0297">G-protein coupled receptor</keyword>
<evidence type="ECO:0000313" key="16">
    <source>
        <dbReference type="Ensembl" id="ENSLLEP00000033295.1"/>
    </source>
</evidence>
<dbReference type="GeneTree" id="ENSGT01110000267167"/>
<keyword evidence="9" id="KW-0325">Glycoprotein</keyword>
<keyword evidence="8 13" id="KW-0675">Receptor</keyword>
<evidence type="ECO:0000256" key="6">
    <source>
        <dbReference type="ARBA" id="ARBA00023136"/>
    </source>
</evidence>
<evidence type="ECO:0000256" key="12">
    <source>
        <dbReference type="ARBA" id="ARBA00045234"/>
    </source>
</evidence>
<feature type="domain" description="G-protein coupled receptors family 1 profile" evidence="15">
    <location>
        <begin position="56"/>
        <end position="307"/>
    </location>
</feature>
<dbReference type="PRINTS" id="PR00237">
    <property type="entry name" value="GPCRRHODOPSN"/>
</dbReference>
<evidence type="ECO:0000256" key="7">
    <source>
        <dbReference type="ARBA" id="ARBA00023157"/>
    </source>
</evidence>
<keyword evidence="2" id="KW-1003">Cell membrane</keyword>
<dbReference type="GO" id="GO:0008142">
    <property type="term" value="F:oxysterol binding"/>
    <property type="evidence" value="ECO:0007669"/>
    <property type="project" value="InterPro"/>
</dbReference>
<reference evidence="16" key="2">
    <citation type="submission" date="2025-09" db="UniProtKB">
        <authorList>
            <consortium name="Ensembl"/>
        </authorList>
    </citation>
    <scope>IDENTIFICATION</scope>
</reference>
<keyword evidence="4 14" id="KW-1133">Transmembrane helix</keyword>
<evidence type="ECO:0000256" key="4">
    <source>
        <dbReference type="ARBA" id="ARBA00022989"/>
    </source>
</evidence>
<organism evidence="16 17">
    <name type="scientific">Leptobrachium leishanense</name>
    <name type="common">Leishan spiny toad</name>
    <dbReference type="NCBI Taxonomy" id="445787"/>
    <lineage>
        <taxon>Eukaryota</taxon>
        <taxon>Metazoa</taxon>
        <taxon>Chordata</taxon>
        <taxon>Craniata</taxon>
        <taxon>Vertebrata</taxon>
        <taxon>Euteleostomi</taxon>
        <taxon>Amphibia</taxon>
        <taxon>Batrachia</taxon>
        <taxon>Anura</taxon>
        <taxon>Pelobatoidea</taxon>
        <taxon>Megophryidae</taxon>
        <taxon>Leptobrachium</taxon>
    </lineage>
</organism>
<comment type="function">
    <text evidence="12">G-protein-coupled receptor of lysophosphatidylserine (LysoPS) that plays different roles in immune response. Acts a damage-sensing receptor that triggers tissue repair upon recognition of dying neutrophils. Mechanistically, apoptotic neutrophils release lysophosphatydilserine that are recognized by type 3 innate lymphoid cells (ILC3s) via GPR34, which activates downstream PI3K-AKT and RAS-ERK signaling pathways leading to STAT3 activation and IL-22 production. Plays an important role in microglial function, controlling morphology and phagocytosis.</text>
</comment>
<evidence type="ECO:0000259" key="15">
    <source>
        <dbReference type="PROSITE" id="PS50262"/>
    </source>
</evidence>
<dbReference type="FunFam" id="1.20.1070.10:FF:000150">
    <property type="entry name" value="probable G-protein coupled receptor 34"/>
    <property type="match status" value="1"/>
</dbReference>
<dbReference type="InterPro" id="IPR017452">
    <property type="entry name" value="GPCR_Rhodpsn_7TM"/>
</dbReference>
<evidence type="ECO:0000256" key="13">
    <source>
        <dbReference type="RuleBase" id="RU000688"/>
    </source>
</evidence>
<dbReference type="Ensembl" id="ENSLLET00000034567.1">
    <property type="protein sequence ID" value="ENSLLEP00000033295.1"/>
    <property type="gene ID" value="ENSLLEG00000021097.1"/>
</dbReference>
<protein>
    <recommendedName>
        <fullName evidence="11">Probable G-protein coupled receptor 34</fullName>
    </recommendedName>
</protein>
<feature type="transmembrane region" description="Helical" evidence="14">
    <location>
        <begin position="243"/>
        <end position="264"/>
    </location>
</feature>
<evidence type="ECO:0000256" key="14">
    <source>
        <dbReference type="SAM" id="Phobius"/>
    </source>
</evidence>
<comment type="subcellular location">
    <subcellularLocation>
        <location evidence="1">Cell membrane</location>
        <topology evidence="1">Multi-pass membrane protein</topology>
    </subcellularLocation>
</comment>
<evidence type="ECO:0000256" key="1">
    <source>
        <dbReference type="ARBA" id="ARBA00004651"/>
    </source>
</evidence>
<dbReference type="InterPro" id="IPR047160">
    <property type="entry name" value="GP183-like"/>
</dbReference>
<sequence>MDAATILPSSMITDLLKLKDNVSFPSAKNNCHIQDGVLSEMLPVMYSIVCAVSLISNSLALLVFWATCQKCSSMVIYMRNLAIADLLLSLCLPFRVAYQNNTGPFLLCKIVGAFFYLNMYASIMFLSLISLDRYLKIVKPLQQFKIHSVSWSTRATQIVWLINVVFIVPFLFEQSSNEPCHDRCFHFKKKGYVGAAINLSAVLVFFILLLLFVYFYGKISVKLHQASMGKTTKPQTKRNSNRAINKSFIVLVIFIVCFVPYHIVRVPYVLAQMEAISSLSWKQTLHIANEIVLCLSTLNSCLDPVIYFFLSDSFRRAVNLTIHGKLKLIVNNQDQSPSNVFNLPTPSRPETQGD</sequence>
<evidence type="ECO:0000256" key="3">
    <source>
        <dbReference type="ARBA" id="ARBA00022692"/>
    </source>
</evidence>
<keyword evidence="7" id="KW-1015">Disulfide bond</keyword>
<dbReference type="PANTHER" id="PTHR24237">
    <property type="entry name" value="G-PROTEIN COUPLED RECEPTOR"/>
    <property type="match status" value="1"/>
</dbReference>
<keyword evidence="6 14" id="KW-0472">Membrane</keyword>
<evidence type="ECO:0000256" key="11">
    <source>
        <dbReference type="ARBA" id="ARBA00035691"/>
    </source>
</evidence>
<dbReference type="AlphaFoldDB" id="A0A8C5Q7Y0"/>
<keyword evidence="17" id="KW-1185">Reference proteome</keyword>
<feature type="transmembrane region" description="Helical" evidence="14">
    <location>
        <begin position="151"/>
        <end position="172"/>
    </location>
</feature>
<dbReference type="SUPFAM" id="SSF81321">
    <property type="entry name" value="Family A G protein-coupled receptor-like"/>
    <property type="match status" value="1"/>
</dbReference>
<evidence type="ECO:0000256" key="5">
    <source>
        <dbReference type="ARBA" id="ARBA00023040"/>
    </source>
</evidence>
<dbReference type="GO" id="GO:0004930">
    <property type="term" value="F:G protein-coupled receptor activity"/>
    <property type="evidence" value="ECO:0007669"/>
    <property type="project" value="UniProtKB-KW"/>
</dbReference>
<proteinExistence type="inferred from homology"/>
<feature type="transmembrane region" description="Helical" evidence="14">
    <location>
        <begin position="44"/>
        <end position="65"/>
    </location>
</feature>
<keyword evidence="10 13" id="KW-0807">Transducer</keyword>
<evidence type="ECO:0000256" key="9">
    <source>
        <dbReference type="ARBA" id="ARBA00023180"/>
    </source>
</evidence>
<feature type="transmembrane region" description="Helical" evidence="14">
    <location>
        <begin position="192"/>
        <end position="216"/>
    </location>
</feature>